<gene>
    <name evidence="1" type="ORF">CLIB1444_03S04390</name>
</gene>
<proteinExistence type="predicted"/>
<dbReference type="Proteomes" id="UP001152531">
    <property type="component" value="Unassembled WGS sequence"/>
</dbReference>
<keyword evidence="2" id="KW-1185">Reference proteome</keyword>
<reference evidence="1" key="1">
    <citation type="submission" date="2022-06" db="EMBL/GenBank/DDBJ databases">
        <authorList>
            <person name="Legras J.-L."/>
            <person name="Devillers H."/>
            <person name="Grondin C."/>
        </authorList>
    </citation>
    <scope>NUCLEOTIDE SEQUENCE</scope>
    <source>
        <strain evidence="1">CLIB 1444</strain>
    </source>
</reference>
<dbReference type="EMBL" id="CALSDN010000003">
    <property type="protein sequence ID" value="CAH6720100.1"/>
    <property type="molecule type" value="Genomic_DNA"/>
</dbReference>
<comment type="caution">
    <text evidence="1">The sequence shown here is derived from an EMBL/GenBank/DDBJ whole genome shotgun (WGS) entry which is preliminary data.</text>
</comment>
<evidence type="ECO:0000313" key="2">
    <source>
        <dbReference type="Proteomes" id="UP001152531"/>
    </source>
</evidence>
<accession>A0ACA9Y590</accession>
<sequence>MTSLLNNLNKELNLFSKAGDTNLNDILESTDDFIKDLKSLEKDLELAIESEESIDISSVGKVNKWYDKSISSLKSYNSQINKFSKNILTNPQYTIDLDDAYTYPLNIESLPISLNQNLNEEEAALKEVKKENQQELIKAIILHLLKIGQSDIIEDIIDNKDYDFQINSELLQQFKFLNEIVDDITIRHDLTKALAWFKHKYNSNVLKKGVEYEEIEFKLHILKFVLLLNGNNEFSLDNALEAYLYSKENFPRFFKTYLHELSPLMSLLLFKTIDDKESTNPDDYARKHMINLLSEFYNKMKLTFSKDWEDNKSNESRFVQDVLNNFETINENSSIFTNLASEFISYYCKDMKLSNDSSLFQGILAGFINLPPFYKYNKIQRKLSRVSMSFTQEERPNLEDNETLSSETINYNKIIAPFTFDLPFQLSDTNRFLFEYHPVFICPVSKEQLIPLTQEIEEKKTKKPRLEPSRPHNPVVVLKYCHHVALKESIWQLSRRGAEVFKCHYCYKKHKFSEVSEAYFIDL</sequence>
<name>A0ACA9Y590_9ASCO</name>
<protein>
    <submittedName>
        <fullName evidence="1">Uncharacterized protein</fullName>
    </submittedName>
</protein>
<evidence type="ECO:0000313" key="1">
    <source>
        <dbReference type="EMBL" id="CAH6720100.1"/>
    </source>
</evidence>
<organism evidence="1 2">
    <name type="scientific">[Candida] jaroonii</name>
    <dbReference type="NCBI Taxonomy" id="467808"/>
    <lineage>
        <taxon>Eukaryota</taxon>
        <taxon>Fungi</taxon>
        <taxon>Dikarya</taxon>
        <taxon>Ascomycota</taxon>
        <taxon>Saccharomycotina</taxon>
        <taxon>Pichiomycetes</taxon>
        <taxon>Debaryomycetaceae</taxon>
        <taxon>Yamadazyma</taxon>
    </lineage>
</organism>